<protein>
    <submittedName>
        <fullName evidence="1">Uncharacterized protein</fullName>
    </submittedName>
</protein>
<name>A0A0P1I918_9RHOB</name>
<dbReference type="EMBL" id="CYUD01000005">
    <property type="protein sequence ID" value="CUJ98903.1"/>
    <property type="molecule type" value="Genomic_DNA"/>
</dbReference>
<gene>
    <name evidence="1" type="ORF">RUE5091_01980</name>
</gene>
<sequence>MLHDSLKKAAAKGDRGNNAADVEALMLAYFNGSEEDQEIIAPGAKYGIPVKQSTVNEISKGNNISGKF</sequence>
<evidence type="ECO:0000313" key="1">
    <source>
        <dbReference type="EMBL" id="CUJ98903.1"/>
    </source>
</evidence>
<accession>A0A0P1I918</accession>
<keyword evidence="2" id="KW-1185">Reference proteome</keyword>
<organism evidence="1 2">
    <name type="scientific">Ruegeria denitrificans</name>
    <dbReference type="NCBI Taxonomy" id="1715692"/>
    <lineage>
        <taxon>Bacteria</taxon>
        <taxon>Pseudomonadati</taxon>
        <taxon>Pseudomonadota</taxon>
        <taxon>Alphaproteobacteria</taxon>
        <taxon>Rhodobacterales</taxon>
        <taxon>Roseobacteraceae</taxon>
        <taxon>Ruegeria</taxon>
    </lineage>
</organism>
<dbReference type="RefSeq" id="WP_058281690.1">
    <property type="nucleotide sequence ID" value="NZ_CYUD01000005.1"/>
</dbReference>
<dbReference type="STRING" id="1715692.RUE5091_01980"/>
<dbReference type="AlphaFoldDB" id="A0A0P1I918"/>
<evidence type="ECO:0000313" key="2">
    <source>
        <dbReference type="Proteomes" id="UP000051260"/>
    </source>
</evidence>
<dbReference type="Proteomes" id="UP000051260">
    <property type="component" value="Unassembled WGS sequence"/>
</dbReference>
<proteinExistence type="predicted"/>
<reference evidence="2" key="1">
    <citation type="submission" date="2015-09" db="EMBL/GenBank/DDBJ databases">
        <authorList>
            <person name="Rodrigo-Torres L."/>
            <person name="Arahal D.R."/>
        </authorList>
    </citation>
    <scope>NUCLEOTIDE SEQUENCE [LARGE SCALE GENOMIC DNA]</scope>
    <source>
        <strain evidence="2">CECT 5091</strain>
    </source>
</reference>